<keyword evidence="5" id="KW-0143">Chaperone</keyword>
<dbReference type="AlphaFoldDB" id="A0AAV7YCT2"/>
<evidence type="ECO:0000259" key="8">
    <source>
        <dbReference type="PROSITE" id="PS51188"/>
    </source>
</evidence>
<dbReference type="CDD" id="cd10747">
    <property type="entry name" value="DnaJ_C"/>
    <property type="match status" value="1"/>
</dbReference>
<dbReference type="SUPFAM" id="SSF49493">
    <property type="entry name" value="HSP40/DnaJ peptide-binding domain"/>
    <property type="match status" value="2"/>
</dbReference>
<comment type="caution">
    <text evidence="9">The sequence shown here is derived from an EMBL/GenBank/DDBJ whole genome shotgun (WGS) entry which is preliminary data.</text>
</comment>
<dbReference type="InterPro" id="IPR036869">
    <property type="entry name" value="J_dom_sf"/>
</dbReference>
<dbReference type="InterPro" id="IPR001623">
    <property type="entry name" value="DnaJ_domain"/>
</dbReference>
<feature type="domain" description="CR-type" evidence="8">
    <location>
        <begin position="201"/>
        <end position="279"/>
    </location>
</feature>
<organism evidence="9 10">
    <name type="scientific">Anaeramoeba flamelloides</name>
    <dbReference type="NCBI Taxonomy" id="1746091"/>
    <lineage>
        <taxon>Eukaryota</taxon>
        <taxon>Metamonada</taxon>
        <taxon>Anaeramoebidae</taxon>
        <taxon>Anaeramoeba</taxon>
    </lineage>
</organism>
<evidence type="ECO:0000259" key="7">
    <source>
        <dbReference type="PROSITE" id="PS50076"/>
    </source>
</evidence>
<sequence length="442" mass="50002">MLSNFIQTFSGSLFDYVRPTVVTNIRSHSLFRIKPKLISSYKCPTFSKYNTNYQQPKRFFSSTNNNYSEAANGGEEDYYKTLGVNTKATQEEIKSAYYKLAKKYHPDVNQNDSEAGKKFSGISSAYEVLGSPEKRSNYDLVREGKAGMNGFDLGDIFGDFFFGGRNMRGRSRQQQPPRKVPQNGADLRVPLNMKFEDAFKSTEREINYSKLVACDHCEQEGIEPGSKMVKCKNCNGSGMVIQRYNNMHVQTVCGRCGGMGKTPEKVCKKCKGQRFVRKSEKQSITIPEGADLKDLLYVPGMGNHGIFGGMPGDLYVELNVEQENKTLIRDGKDLHIEIPITIKEAILGGKTKVQIIDKEIEIEIPQGTQPYSVSTKKGCGIKRKQQTGDLVIHWKINIPKKIDKDQEKLLNQFSEKMGKEEPKVTDQFKFRVFTRKASNGRF</sequence>
<evidence type="ECO:0000256" key="5">
    <source>
        <dbReference type="ARBA" id="ARBA00023186"/>
    </source>
</evidence>
<dbReference type="GO" id="GO:0005737">
    <property type="term" value="C:cytoplasm"/>
    <property type="evidence" value="ECO:0007669"/>
    <property type="project" value="TreeGrafter"/>
</dbReference>
<dbReference type="GO" id="GO:0009408">
    <property type="term" value="P:response to heat"/>
    <property type="evidence" value="ECO:0007669"/>
    <property type="project" value="InterPro"/>
</dbReference>
<evidence type="ECO:0000256" key="6">
    <source>
        <dbReference type="PROSITE-ProRule" id="PRU00546"/>
    </source>
</evidence>
<proteinExistence type="inferred from homology"/>
<dbReference type="InterPro" id="IPR012724">
    <property type="entry name" value="DnaJ"/>
</dbReference>
<keyword evidence="4 6" id="KW-0862">Zinc</keyword>
<dbReference type="CDD" id="cd06257">
    <property type="entry name" value="DnaJ"/>
    <property type="match status" value="1"/>
</dbReference>
<accession>A0AAV7YCT2</accession>
<dbReference type="Gene3D" id="2.10.230.10">
    <property type="entry name" value="Heat shock protein DnaJ, cysteine-rich domain"/>
    <property type="match status" value="1"/>
</dbReference>
<evidence type="ECO:0000256" key="4">
    <source>
        <dbReference type="ARBA" id="ARBA00022833"/>
    </source>
</evidence>
<evidence type="ECO:0000313" key="9">
    <source>
        <dbReference type="EMBL" id="KAJ3426382.1"/>
    </source>
</evidence>
<keyword evidence="1 6" id="KW-0479">Metal-binding</keyword>
<dbReference type="GO" id="GO:0042026">
    <property type="term" value="P:protein refolding"/>
    <property type="evidence" value="ECO:0007669"/>
    <property type="project" value="TreeGrafter"/>
</dbReference>
<protein>
    <submittedName>
        <fullName evidence="9">Chaperone protein DNAj</fullName>
    </submittedName>
</protein>
<evidence type="ECO:0000256" key="3">
    <source>
        <dbReference type="ARBA" id="ARBA00022771"/>
    </source>
</evidence>
<evidence type="ECO:0000256" key="2">
    <source>
        <dbReference type="ARBA" id="ARBA00022737"/>
    </source>
</evidence>
<dbReference type="SUPFAM" id="SSF46565">
    <property type="entry name" value="Chaperone J-domain"/>
    <property type="match status" value="1"/>
</dbReference>
<dbReference type="Pfam" id="PF01556">
    <property type="entry name" value="DnaJ_C"/>
    <property type="match status" value="1"/>
</dbReference>
<keyword evidence="3 6" id="KW-0863">Zinc-finger</keyword>
<dbReference type="PROSITE" id="PS51188">
    <property type="entry name" value="ZF_CR"/>
    <property type="match status" value="1"/>
</dbReference>
<dbReference type="Pfam" id="PF00684">
    <property type="entry name" value="DnaJ_CXXCXGXG"/>
    <property type="match status" value="1"/>
</dbReference>
<keyword evidence="2" id="KW-0677">Repeat</keyword>
<evidence type="ECO:0000256" key="1">
    <source>
        <dbReference type="ARBA" id="ARBA00022723"/>
    </source>
</evidence>
<gene>
    <name evidence="9" type="ORF">M0812_28836</name>
</gene>
<dbReference type="PANTHER" id="PTHR43096">
    <property type="entry name" value="DNAJ HOMOLOG 1, MITOCHONDRIAL-RELATED"/>
    <property type="match status" value="1"/>
</dbReference>
<dbReference type="Gene3D" id="1.10.287.110">
    <property type="entry name" value="DnaJ domain"/>
    <property type="match status" value="1"/>
</dbReference>
<dbReference type="Proteomes" id="UP001146793">
    <property type="component" value="Unassembled WGS sequence"/>
</dbReference>
<feature type="zinc finger region" description="CR-type" evidence="6">
    <location>
        <begin position="201"/>
        <end position="279"/>
    </location>
</feature>
<dbReference type="InterPro" id="IPR001305">
    <property type="entry name" value="HSP_DnaJ_Cys-rich_dom"/>
</dbReference>
<dbReference type="SMART" id="SM00271">
    <property type="entry name" value="DnaJ"/>
    <property type="match status" value="1"/>
</dbReference>
<dbReference type="InterPro" id="IPR002939">
    <property type="entry name" value="DnaJ_C"/>
</dbReference>
<dbReference type="PANTHER" id="PTHR43096:SF10">
    <property type="entry name" value="CHAPERONE PROTEIN DNAJ A6, CHLOROPLASTIC"/>
    <property type="match status" value="1"/>
</dbReference>
<dbReference type="PROSITE" id="PS50076">
    <property type="entry name" value="DNAJ_2"/>
    <property type="match status" value="1"/>
</dbReference>
<dbReference type="FunFam" id="2.10.230.10:FF:000002">
    <property type="entry name" value="Molecular chaperone DnaJ"/>
    <property type="match status" value="1"/>
</dbReference>
<dbReference type="GO" id="GO:0005524">
    <property type="term" value="F:ATP binding"/>
    <property type="evidence" value="ECO:0007669"/>
    <property type="project" value="InterPro"/>
</dbReference>
<name>A0AAV7YCT2_9EUKA</name>
<dbReference type="SUPFAM" id="SSF57938">
    <property type="entry name" value="DnaJ/Hsp40 cysteine-rich domain"/>
    <property type="match status" value="1"/>
</dbReference>
<dbReference type="GO" id="GO:0008270">
    <property type="term" value="F:zinc ion binding"/>
    <property type="evidence" value="ECO:0007669"/>
    <property type="project" value="UniProtKB-KW"/>
</dbReference>
<dbReference type="HAMAP" id="MF_01152">
    <property type="entry name" value="DnaJ"/>
    <property type="match status" value="1"/>
</dbReference>
<dbReference type="InterPro" id="IPR036410">
    <property type="entry name" value="HSP_DnaJ_Cys-rich_dom_sf"/>
</dbReference>
<dbReference type="GO" id="GO:0051082">
    <property type="term" value="F:unfolded protein binding"/>
    <property type="evidence" value="ECO:0007669"/>
    <property type="project" value="InterPro"/>
</dbReference>
<evidence type="ECO:0000313" key="10">
    <source>
        <dbReference type="Proteomes" id="UP001146793"/>
    </source>
</evidence>
<feature type="domain" description="J" evidence="7">
    <location>
        <begin position="77"/>
        <end position="142"/>
    </location>
</feature>
<dbReference type="InterPro" id="IPR008971">
    <property type="entry name" value="HSP40/DnaJ_pept-bd"/>
</dbReference>
<reference evidence="9" key="1">
    <citation type="submission" date="2022-08" db="EMBL/GenBank/DDBJ databases">
        <title>Novel sulphate-reducing endosymbionts in the free-living metamonad Anaeramoeba.</title>
        <authorList>
            <person name="Jerlstrom-Hultqvist J."/>
            <person name="Cepicka I."/>
            <person name="Gallot-Lavallee L."/>
            <person name="Salas-Leiva D."/>
            <person name="Curtis B.A."/>
            <person name="Zahonova K."/>
            <person name="Pipaliya S."/>
            <person name="Dacks J."/>
            <person name="Roger A.J."/>
        </authorList>
    </citation>
    <scope>NUCLEOTIDE SEQUENCE</scope>
    <source>
        <strain evidence="9">Busselton2</strain>
    </source>
</reference>
<dbReference type="CDD" id="cd10719">
    <property type="entry name" value="DnaJ_zf"/>
    <property type="match status" value="1"/>
</dbReference>
<dbReference type="GO" id="GO:0031072">
    <property type="term" value="F:heat shock protein binding"/>
    <property type="evidence" value="ECO:0007669"/>
    <property type="project" value="InterPro"/>
</dbReference>
<dbReference type="EMBL" id="JANTQA010000070">
    <property type="protein sequence ID" value="KAJ3426382.1"/>
    <property type="molecule type" value="Genomic_DNA"/>
</dbReference>
<dbReference type="PRINTS" id="PR00625">
    <property type="entry name" value="JDOMAIN"/>
</dbReference>
<dbReference type="Gene3D" id="2.60.260.20">
    <property type="entry name" value="Urease metallochaperone UreE, N-terminal domain"/>
    <property type="match status" value="2"/>
</dbReference>
<dbReference type="Pfam" id="PF00226">
    <property type="entry name" value="DnaJ"/>
    <property type="match status" value="1"/>
</dbReference>